<evidence type="ECO:0000313" key="1">
    <source>
        <dbReference type="EMBL" id="GAD05919.1"/>
    </source>
</evidence>
<accession>T1DTN6</accession>
<gene>
    <name evidence="1" type="ORF">PORCRE_1629</name>
</gene>
<dbReference type="Proteomes" id="UP000018031">
    <property type="component" value="Unassembled WGS sequence"/>
</dbReference>
<organism evidence="1 2">
    <name type="scientific">Porphyromonas crevioricanis JCM 15906</name>
    <dbReference type="NCBI Taxonomy" id="1305617"/>
    <lineage>
        <taxon>Bacteria</taxon>
        <taxon>Pseudomonadati</taxon>
        <taxon>Bacteroidota</taxon>
        <taxon>Bacteroidia</taxon>
        <taxon>Bacteroidales</taxon>
        <taxon>Porphyromonadaceae</taxon>
        <taxon>Porphyromonas</taxon>
    </lineage>
</organism>
<dbReference type="EMBL" id="BAOU01000044">
    <property type="protein sequence ID" value="GAD05919.1"/>
    <property type="molecule type" value="Genomic_DNA"/>
</dbReference>
<dbReference type="AlphaFoldDB" id="T1DTN6"/>
<reference evidence="1 2" key="2">
    <citation type="journal article" date="2013" name="Genome Announc.">
        <title>Draft Genome Sequences of Porphyromonas crevioricanis JCM 15906T and Porphyromonas cansulci JCM 13913T Isolated from a Canine Oral Cavity.</title>
        <authorList>
            <person name="Sakamoto M."/>
            <person name="Tanaka N."/>
            <person name="Shiwa Y."/>
            <person name="Yoshikawa H."/>
            <person name="Ohkuma M."/>
        </authorList>
    </citation>
    <scope>NUCLEOTIDE SEQUENCE [LARGE SCALE GENOMIC DNA]</scope>
    <source>
        <strain evidence="1 2">JCM 15906</strain>
    </source>
</reference>
<comment type="caution">
    <text evidence="1">The sequence shown here is derived from an EMBL/GenBank/DDBJ whole genome shotgun (WGS) entry which is preliminary data.</text>
</comment>
<protein>
    <submittedName>
        <fullName evidence="1">Uncharacterized protein</fullName>
    </submittedName>
</protein>
<evidence type="ECO:0000313" key="2">
    <source>
        <dbReference type="Proteomes" id="UP000018031"/>
    </source>
</evidence>
<sequence>MFDYQMLTFTLFENLKNEDSCLLIFENRKSDNLIVYQ</sequence>
<proteinExistence type="predicted"/>
<name>T1DTN6_9PORP</name>
<reference evidence="2" key="1">
    <citation type="journal article" date="2013" name="Genome">
        <title>Draft Genome Sequences of Porphyromonas crevioricanis JCM 15906T and Porphyromonas cansulci JCM 13913T Isolated from a Canine Oral Cavity.</title>
        <authorList>
            <person name="Sakamoto M."/>
            <person name="Tanaka N."/>
            <person name="Shiwa Y."/>
            <person name="Yoshikawa H."/>
            <person name="Ohkuma M."/>
        </authorList>
    </citation>
    <scope>NUCLEOTIDE SEQUENCE [LARGE SCALE GENOMIC DNA]</scope>
    <source>
        <strain evidence="2">JCM 15906</strain>
    </source>
</reference>